<gene>
    <name evidence="2" type="ORF">CA264_09615</name>
</gene>
<dbReference type="EMBL" id="CP021235">
    <property type="protein sequence ID" value="ARS35676.1"/>
    <property type="molecule type" value="Genomic_DNA"/>
</dbReference>
<evidence type="ECO:0000313" key="3">
    <source>
        <dbReference type="Proteomes" id="UP000266292"/>
    </source>
</evidence>
<dbReference type="KEGG" id="pact:CA264_09615"/>
<feature type="transmembrane region" description="Helical" evidence="1">
    <location>
        <begin position="112"/>
        <end position="132"/>
    </location>
</feature>
<sequence>MKIYKMIIKRRFNPLDALFLGWYHILDRTIYSFGTDREGVGPREHSFFITFLFHGINVYSILRFVAVKYFEINVPLYLSLTLAIIVFILGYFTYFKKSRANWILSINSNNGIILFYAIVSLAYVIASAYFMLQVGDYVRLKMNTN</sequence>
<organism evidence="2 3">
    <name type="scientific">Pontibacter actiniarum</name>
    <dbReference type="NCBI Taxonomy" id="323450"/>
    <lineage>
        <taxon>Bacteria</taxon>
        <taxon>Pseudomonadati</taxon>
        <taxon>Bacteroidota</taxon>
        <taxon>Cytophagia</taxon>
        <taxon>Cytophagales</taxon>
        <taxon>Hymenobacteraceae</taxon>
        <taxon>Pontibacter</taxon>
    </lineage>
</organism>
<dbReference type="OrthoDB" id="9893418at2"/>
<evidence type="ECO:0000313" key="2">
    <source>
        <dbReference type="EMBL" id="ARS35676.1"/>
    </source>
</evidence>
<feature type="transmembrane region" description="Helical" evidence="1">
    <location>
        <begin position="45"/>
        <end position="62"/>
    </location>
</feature>
<dbReference type="AlphaFoldDB" id="A0A1X9YS08"/>
<accession>A0A1X9YS08</accession>
<reference evidence="3" key="1">
    <citation type="submission" date="2017-05" db="EMBL/GenBank/DDBJ databases">
        <authorList>
            <person name="Ray J."/>
            <person name="Price M."/>
            <person name="Deutschbauer A."/>
        </authorList>
    </citation>
    <scope>NUCLEOTIDE SEQUENCE [LARGE SCALE GENOMIC DNA]</scope>
    <source>
        <strain evidence="3">DSM 19842</strain>
    </source>
</reference>
<protein>
    <submittedName>
        <fullName evidence="2">Uncharacterized protein</fullName>
    </submittedName>
</protein>
<name>A0A1X9YS08_9BACT</name>
<evidence type="ECO:0000256" key="1">
    <source>
        <dbReference type="SAM" id="Phobius"/>
    </source>
</evidence>
<keyword evidence="1" id="KW-1133">Transmembrane helix</keyword>
<dbReference type="Proteomes" id="UP000266292">
    <property type="component" value="Chromosome"/>
</dbReference>
<dbReference type="STRING" id="709015.GCA_000472485_01939"/>
<keyword evidence="1" id="KW-0812">Transmembrane</keyword>
<keyword evidence="3" id="KW-1185">Reference proteome</keyword>
<keyword evidence="1" id="KW-0472">Membrane</keyword>
<proteinExistence type="predicted"/>
<feature type="transmembrane region" description="Helical" evidence="1">
    <location>
        <begin position="74"/>
        <end position="92"/>
    </location>
</feature>